<dbReference type="SUPFAM" id="SSF52242">
    <property type="entry name" value="Cobalamin (vitamin B12)-binding domain"/>
    <property type="match status" value="1"/>
</dbReference>
<dbReference type="EMBL" id="ACXX02000012">
    <property type="protein sequence ID" value="EGD46699.1"/>
    <property type="molecule type" value="Genomic_DNA"/>
</dbReference>
<dbReference type="eggNOG" id="COG1032">
    <property type="taxonomic scope" value="Bacteria"/>
</dbReference>
<dbReference type="OrthoDB" id="9801424at2"/>
<dbReference type="SFLD" id="SFLDG01082">
    <property type="entry name" value="B12-binding_domain_containing"/>
    <property type="match status" value="1"/>
</dbReference>
<dbReference type="InterPro" id="IPR036724">
    <property type="entry name" value="Cobalamin-bd_sf"/>
</dbReference>
<dbReference type="Gene3D" id="3.40.50.280">
    <property type="entry name" value="Cobalamin-binding domain"/>
    <property type="match status" value="1"/>
</dbReference>
<accession>F1TG80</accession>
<comment type="cofactor">
    <cofactor evidence="1">
        <name>[4Fe-4S] cluster</name>
        <dbReference type="ChEBI" id="CHEBI:49883"/>
    </cofactor>
</comment>
<dbReference type="Proteomes" id="UP000003860">
    <property type="component" value="Unassembled WGS sequence"/>
</dbReference>
<dbReference type="PANTHER" id="PTHR43409:SF16">
    <property type="entry name" value="SLR0320 PROTEIN"/>
    <property type="match status" value="1"/>
</dbReference>
<evidence type="ECO:0000256" key="2">
    <source>
        <dbReference type="ARBA" id="ARBA00022691"/>
    </source>
</evidence>
<dbReference type="CDD" id="cd01335">
    <property type="entry name" value="Radical_SAM"/>
    <property type="match status" value="1"/>
</dbReference>
<dbReference type="Pfam" id="PF04055">
    <property type="entry name" value="Radical_SAM"/>
    <property type="match status" value="1"/>
</dbReference>
<dbReference type="SFLD" id="SFLDG01123">
    <property type="entry name" value="methyltransferase_(Class_B)"/>
    <property type="match status" value="1"/>
</dbReference>
<dbReference type="RefSeq" id="WP_004621103.1">
    <property type="nucleotide sequence ID" value="NZ_ACXX02000012.1"/>
</dbReference>
<comment type="caution">
    <text evidence="8">The sequence shown here is derived from an EMBL/GenBank/DDBJ whole genome shotgun (WGS) entry which is preliminary data.</text>
</comment>
<keyword evidence="5" id="KW-0411">Iron-sulfur</keyword>
<gene>
    <name evidence="8" type="ORF">Cpap_1083</name>
</gene>
<proteinExistence type="predicted"/>
<dbReference type="InterPro" id="IPR007197">
    <property type="entry name" value="rSAM"/>
</dbReference>
<evidence type="ECO:0000256" key="5">
    <source>
        <dbReference type="ARBA" id="ARBA00023014"/>
    </source>
</evidence>
<organism evidence="8 9">
    <name type="scientific">Ruminiclostridium papyrosolvens DSM 2782</name>
    <dbReference type="NCBI Taxonomy" id="588581"/>
    <lineage>
        <taxon>Bacteria</taxon>
        <taxon>Bacillati</taxon>
        <taxon>Bacillota</taxon>
        <taxon>Clostridia</taxon>
        <taxon>Eubacteriales</taxon>
        <taxon>Oscillospiraceae</taxon>
        <taxon>Ruminiclostridium</taxon>
    </lineage>
</organism>
<dbReference type="Pfam" id="PF13311">
    <property type="entry name" value="DUF4080"/>
    <property type="match status" value="1"/>
</dbReference>
<dbReference type="SFLD" id="SFLDS00029">
    <property type="entry name" value="Radical_SAM"/>
    <property type="match status" value="1"/>
</dbReference>
<dbReference type="PROSITE" id="PS51332">
    <property type="entry name" value="B12_BINDING"/>
    <property type="match status" value="1"/>
</dbReference>
<dbReference type="SUPFAM" id="SSF102114">
    <property type="entry name" value="Radical SAM enzymes"/>
    <property type="match status" value="1"/>
</dbReference>
<dbReference type="InterPro" id="IPR023404">
    <property type="entry name" value="rSAM_horseshoe"/>
</dbReference>
<dbReference type="InterPro" id="IPR058240">
    <property type="entry name" value="rSAM_sf"/>
</dbReference>
<keyword evidence="4" id="KW-0408">Iron</keyword>
<dbReference type="InterPro" id="IPR051198">
    <property type="entry name" value="BchE-like"/>
</dbReference>
<name>F1TG80_9FIRM</name>
<dbReference type="InterPro" id="IPR034466">
    <property type="entry name" value="Methyltransferase_Class_B"/>
</dbReference>
<dbReference type="Pfam" id="PF02310">
    <property type="entry name" value="B12-binding"/>
    <property type="match status" value="1"/>
</dbReference>
<dbReference type="InterPro" id="IPR006638">
    <property type="entry name" value="Elp3/MiaA/NifB-like_rSAM"/>
</dbReference>
<protein>
    <submittedName>
        <fullName evidence="8">Cobalamin B12-binding domain protein</fullName>
    </submittedName>
</protein>
<dbReference type="AlphaFoldDB" id="F1TG80"/>
<dbReference type="GO" id="GO:0046872">
    <property type="term" value="F:metal ion binding"/>
    <property type="evidence" value="ECO:0007669"/>
    <property type="project" value="UniProtKB-KW"/>
</dbReference>
<dbReference type="GO" id="GO:0003824">
    <property type="term" value="F:catalytic activity"/>
    <property type="evidence" value="ECO:0007669"/>
    <property type="project" value="InterPro"/>
</dbReference>
<evidence type="ECO:0000313" key="9">
    <source>
        <dbReference type="Proteomes" id="UP000003860"/>
    </source>
</evidence>
<feature type="domain" description="Radical SAM core" evidence="7">
    <location>
        <begin position="173"/>
        <end position="402"/>
    </location>
</feature>
<dbReference type="Gene3D" id="3.80.30.20">
    <property type="entry name" value="tm_1862 like domain"/>
    <property type="match status" value="1"/>
</dbReference>
<dbReference type="SMART" id="SM00729">
    <property type="entry name" value="Elp3"/>
    <property type="match status" value="1"/>
</dbReference>
<keyword evidence="3" id="KW-0479">Metal-binding</keyword>
<dbReference type="GO" id="GO:0051539">
    <property type="term" value="F:4 iron, 4 sulfur cluster binding"/>
    <property type="evidence" value="ECO:0007669"/>
    <property type="project" value="UniProtKB-KW"/>
</dbReference>
<sequence length="581" mass="67705">MKTLLVGINSKYIHTCLAIWYLKASINENDNITVREFTINDLQDNILSEIYREKPDVIAFSCYIWNIGIVLSISKELKKLLPDCSIILGGPEVSYDSQQIMCANEAVDFIISGEGEDVVPVLLKDMYAGTQEYKALQGIAYRNGCSVVNNKGFNLVKELDKIPSPYNSELMKTTLNRIVYYESSRGCPFSCSYCISSTFNGIRFFSMERVKSDICRILEYKPRLIKFVDRTFNCHRERAKEVLRFLISLNCETVFHFEAAADLFDCEMLDILREAPKGRIQLEIGIQTINTQTLKEIDRVTDIDVLTKNVQKILSAGNIHVHLDLIAGLPYENFEGFQKSFNYVYNLRPHQLQLGFLKMLKGSRIRTESEEHDFYFRDYAPYEVLKNKYISYDEILLLKDIEETFERYYNSGRFGNSLDFIEADCFTSDSFNMYENLAHYCRKNGYLDRPVSYRENIKILYSFYKDICQDSTELEKFRQYMVLDFLSKDSSGAIPDCIKREDDLLSPFDIHSMLRNEEFIDRHLPQYKGTQAKNILKRVFFVRLNLLYPSDEVLLFDYSSKEEVTEQYRNVAVIVNPLQDN</sequence>
<evidence type="ECO:0000313" key="8">
    <source>
        <dbReference type="EMBL" id="EGD46699.1"/>
    </source>
</evidence>
<evidence type="ECO:0000256" key="3">
    <source>
        <dbReference type="ARBA" id="ARBA00022723"/>
    </source>
</evidence>
<evidence type="ECO:0000259" key="7">
    <source>
        <dbReference type="PROSITE" id="PS51918"/>
    </source>
</evidence>
<evidence type="ECO:0000256" key="4">
    <source>
        <dbReference type="ARBA" id="ARBA00023004"/>
    </source>
</evidence>
<keyword evidence="9" id="KW-1185">Reference proteome</keyword>
<feature type="domain" description="B12-binding" evidence="6">
    <location>
        <begin position="1"/>
        <end position="133"/>
    </location>
</feature>
<dbReference type="InterPro" id="IPR006158">
    <property type="entry name" value="Cobalamin-bd"/>
</dbReference>
<dbReference type="PANTHER" id="PTHR43409">
    <property type="entry name" value="ANAEROBIC MAGNESIUM-PROTOPORPHYRIN IX MONOMETHYL ESTER CYCLASE-RELATED"/>
    <property type="match status" value="1"/>
</dbReference>
<dbReference type="InterPro" id="IPR025288">
    <property type="entry name" value="DUF4080"/>
</dbReference>
<keyword evidence="2" id="KW-0949">S-adenosyl-L-methionine</keyword>
<dbReference type="CDD" id="cd02068">
    <property type="entry name" value="radical_SAM_B12_BD"/>
    <property type="match status" value="1"/>
</dbReference>
<dbReference type="PROSITE" id="PS51918">
    <property type="entry name" value="RADICAL_SAM"/>
    <property type="match status" value="1"/>
</dbReference>
<dbReference type="GO" id="GO:0031419">
    <property type="term" value="F:cobalamin binding"/>
    <property type="evidence" value="ECO:0007669"/>
    <property type="project" value="InterPro"/>
</dbReference>
<reference evidence="8" key="1">
    <citation type="submission" date="2009-07" db="EMBL/GenBank/DDBJ databases">
        <authorList>
            <consortium name="US DOE Joint Genome Institute (JGI-PGF)"/>
            <person name="Lucas S."/>
            <person name="Copeland A."/>
            <person name="Lapidus A."/>
            <person name="Glavina del Rio T."/>
            <person name="Tice H."/>
            <person name="Bruce D."/>
            <person name="Goodwin L."/>
            <person name="Pitluck S."/>
            <person name="Larimer F."/>
            <person name="Land M.L."/>
            <person name="Mouttaki H."/>
            <person name="He Z."/>
            <person name="Zhou J."/>
            <person name="Hemme C.L."/>
        </authorList>
    </citation>
    <scope>NUCLEOTIDE SEQUENCE [LARGE SCALE GENOMIC DNA]</scope>
    <source>
        <strain evidence="8">DSM 2782</strain>
    </source>
</reference>
<reference evidence="8" key="2">
    <citation type="submission" date="2011-01" db="EMBL/GenBank/DDBJ databases">
        <title>The Non-contiguous Finished genome of Clostridium papyrosolvens.</title>
        <authorList>
            <person name="Lucas S."/>
            <person name="Copeland A."/>
            <person name="Lapidus A."/>
            <person name="Cheng J.-F."/>
            <person name="Goodwin L."/>
            <person name="Pitluck S."/>
            <person name="Misra M."/>
            <person name="Chertkov O."/>
            <person name="Detter J.C."/>
            <person name="Han C."/>
            <person name="Tapia R."/>
            <person name="Land M."/>
            <person name="Hauser L."/>
            <person name="Kyrpides N."/>
            <person name="Ivanova N."/>
            <person name="Pagani I."/>
            <person name="Mouttaki H."/>
            <person name="He Z."/>
            <person name="Zhou J."/>
            <person name="Hemme C.L."/>
            <person name="Woyke T."/>
        </authorList>
    </citation>
    <scope>NUCLEOTIDE SEQUENCE [LARGE SCALE GENOMIC DNA]</scope>
    <source>
        <strain evidence="8">DSM 2782</strain>
    </source>
</reference>
<evidence type="ECO:0000259" key="6">
    <source>
        <dbReference type="PROSITE" id="PS51332"/>
    </source>
</evidence>
<evidence type="ECO:0000256" key="1">
    <source>
        <dbReference type="ARBA" id="ARBA00001966"/>
    </source>
</evidence>
<dbReference type="GO" id="GO:0005829">
    <property type="term" value="C:cytosol"/>
    <property type="evidence" value="ECO:0007669"/>
    <property type="project" value="TreeGrafter"/>
</dbReference>